<keyword evidence="2" id="KW-1185">Reference proteome</keyword>
<reference evidence="3" key="1">
    <citation type="submission" date="2025-08" db="UniProtKB">
        <authorList>
            <consortium name="RefSeq"/>
        </authorList>
    </citation>
    <scope>IDENTIFICATION</scope>
    <source>
        <tissue evidence="3">Whole body pupa</tissue>
    </source>
</reference>
<sequence>MNVVKETKMQQQQQQLQQKLFKDQNENVTKNSKSSATAVAGKHTRNVTNTSNNCINGSNNITINNNNCTGILWATATEKQQQQQKQYNKLAATSAVPECANAPKFERSSSFSIKGRLSKLISSITNSKESLNANEKEHELPFQFTRSRSLILPKRTSRRSLVEPQLEQLSEEVEKLSDLTLPASPRKNSMESTDSKAEETSISAVIVSPPIEIPKNSQQSATSTPILKSPNSISFDPHQNFKRLRSNTFISSFKSTFAGLTGEKKKEKLNPKWSASLQSLQAIDNMVSYENMSFIDYDKFNGYEKHLERQLSQISLMEPNQDMQMPQLADCNVITEDTSSTLLNVAVTPVCSTTSSVFVAPQTVIRRRQRISSHNSSSRALAERHSASRHSFHLDTDYEHNLDKPRNVYRDSLDSRKLEILNSLSRSSFILDSNIIDVLDLADGSLGKRKRGAYQTNNPRETGGIDVVDARQNKQVN</sequence>
<feature type="region of interest" description="Disordered" evidence="1">
    <location>
        <begin position="173"/>
        <end position="201"/>
    </location>
</feature>
<feature type="region of interest" description="Disordered" evidence="1">
    <location>
        <begin position="369"/>
        <end position="388"/>
    </location>
</feature>
<dbReference type="KEGG" id="gfs:119644915"/>
<accession>A0A9C6E248</accession>
<organism evidence="2 3">
    <name type="scientific">Glossina fuscipes</name>
    <dbReference type="NCBI Taxonomy" id="7396"/>
    <lineage>
        <taxon>Eukaryota</taxon>
        <taxon>Metazoa</taxon>
        <taxon>Ecdysozoa</taxon>
        <taxon>Arthropoda</taxon>
        <taxon>Hexapoda</taxon>
        <taxon>Insecta</taxon>
        <taxon>Pterygota</taxon>
        <taxon>Neoptera</taxon>
        <taxon>Endopterygota</taxon>
        <taxon>Diptera</taxon>
        <taxon>Brachycera</taxon>
        <taxon>Muscomorpha</taxon>
        <taxon>Hippoboscoidea</taxon>
        <taxon>Glossinidae</taxon>
        <taxon>Glossina</taxon>
    </lineage>
</organism>
<feature type="region of interest" description="Disordered" evidence="1">
    <location>
        <begin position="452"/>
        <end position="477"/>
    </location>
</feature>
<dbReference type="GeneID" id="119644915"/>
<name>A0A9C6E248_9MUSC</name>
<protein>
    <submittedName>
        <fullName evidence="3">Uncharacterized protein</fullName>
    </submittedName>
</protein>
<dbReference type="AlphaFoldDB" id="A0A9C6E248"/>
<gene>
    <name evidence="3" type="primary">LOC119644915</name>
</gene>
<feature type="compositionally biased region" description="Basic and acidic residues" evidence="1">
    <location>
        <begin position="468"/>
        <end position="477"/>
    </location>
</feature>
<dbReference type="Proteomes" id="UP000092443">
    <property type="component" value="Unplaced"/>
</dbReference>
<proteinExistence type="predicted"/>
<evidence type="ECO:0000313" key="2">
    <source>
        <dbReference type="Proteomes" id="UP000092443"/>
    </source>
</evidence>
<evidence type="ECO:0000256" key="1">
    <source>
        <dbReference type="SAM" id="MobiDB-lite"/>
    </source>
</evidence>
<feature type="compositionally biased region" description="Polar residues" evidence="1">
    <location>
        <begin position="26"/>
        <end position="37"/>
    </location>
</feature>
<evidence type="ECO:0000313" key="3">
    <source>
        <dbReference type="RefSeq" id="XP_037900588.1"/>
    </source>
</evidence>
<dbReference type="RefSeq" id="XP_037900588.1">
    <property type="nucleotide sequence ID" value="XM_038044660.1"/>
</dbReference>
<feature type="region of interest" description="Disordered" evidence="1">
    <location>
        <begin position="25"/>
        <end position="49"/>
    </location>
</feature>